<dbReference type="Proteomes" id="UP000253664">
    <property type="component" value="Unassembled WGS sequence"/>
</dbReference>
<sequence length="198" mass="22479">MEFLSVITRTLTFHTKGARVSLARPLPIKGVSPEPTDHVMPFTRTMMARMNRHRLLITMEAKFVMGVVDGWGYPTLIAKHLNRQPSDRAVGFSIPHANHDRSALRPPPSVPHTFFFHLGIIRNAVSPRLPTPFDFQESSVGSFLFFLFFLTPFHPSPPSQFAPLSPPSDGAHRENKTRTQRARIRLYVGWRLIVESLT</sequence>
<keyword evidence="2" id="KW-1185">Reference proteome</keyword>
<gene>
    <name evidence="1" type="ORF">L249_2314</name>
</gene>
<evidence type="ECO:0000313" key="1">
    <source>
        <dbReference type="EMBL" id="RCI16044.1"/>
    </source>
</evidence>
<proteinExistence type="predicted"/>
<dbReference type="AlphaFoldDB" id="A0A367LNL9"/>
<comment type="caution">
    <text evidence="1">The sequence shown here is derived from an EMBL/GenBank/DDBJ whole genome shotgun (WGS) entry which is preliminary data.</text>
</comment>
<dbReference type="EMBL" id="LKCN02000001">
    <property type="protein sequence ID" value="RCI16044.1"/>
    <property type="molecule type" value="Genomic_DNA"/>
</dbReference>
<organism evidence="1 2">
    <name type="scientific">Ophiocordyceps polyrhachis-furcata BCC 54312</name>
    <dbReference type="NCBI Taxonomy" id="1330021"/>
    <lineage>
        <taxon>Eukaryota</taxon>
        <taxon>Fungi</taxon>
        <taxon>Dikarya</taxon>
        <taxon>Ascomycota</taxon>
        <taxon>Pezizomycotina</taxon>
        <taxon>Sordariomycetes</taxon>
        <taxon>Hypocreomycetidae</taxon>
        <taxon>Hypocreales</taxon>
        <taxon>Ophiocordycipitaceae</taxon>
        <taxon>Ophiocordyceps</taxon>
    </lineage>
</organism>
<protein>
    <submittedName>
        <fullName evidence="1">Uncharacterized protein</fullName>
    </submittedName>
</protein>
<accession>A0A367LNL9</accession>
<reference evidence="1 2" key="1">
    <citation type="journal article" date="2015" name="BMC Genomics">
        <title>Insights from the genome of Ophiocordyceps polyrhachis-furcata to pathogenicity and host specificity in insect fungi.</title>
        <authorList>
            <person name="Wichadakul D."/>
            <person name="Kobmoo N."/>
            <person name="Ingsriswang S."/>
            <person name="Tangphatsornruang S."/>
            <person name="Chantasingh D."/>
            <person name="Luangsa-ard J.J."/>
            <person name="Eurwilaichitr L."/>
        </authorList>
    </citation>
    <scope>NUCLEOTIDE SEQUENCE [LARGE SCALE GENOMIC DNA]</scope>
    <source>
        <strain evidence="1 2">BCC 54312</strain>
    </source>
</reference>
<evidence type="ECO:0000313" key="2">
    <source>
        <dbReference type="Proteomes" id="UP000253664"/>
    </source>
</evidence>
<dbReference type="OrthoDB" id="10621293at2759"/>
<name>A0A367LNL9_9HYPO</name>